<comment type="subcellular location">
    <subcellularLocation>
        <location evidence="1">Nucleus</location>
    </subcellularLocation>
</comment>
<dbReference type="PROSITE" id="PS50863">
    <property type="entry name" value="B3"/>
    <property type="match status" value="2"/>
</dbReference>
<keyword evidence="2" id="KW-0805">Transcription regulation</keyword>
<evidence type="ECO:0000256" key="6">
    <source>
        <dbReference type="SAM" id="Coils"/>
    </source>
</evidence>
<feature type="domain" description="TF-B3" evidence="7">
    <location>
        <begin position="59"/>
        <end position="150"/>
    </location>
</feature>
<comment type="caution">
    <text evidence="8">The sequence shown here is derived from an EMBL/GenBank/DDBJ whole genome shotgun (WGS) entry which is preliminary data.</text>
</comment>
<dbReference type="GO" id="GO:0003677">
    <property type="term" value="F:DNA binding"/>
    <property type="evidence" value="ECO:0007669"/>
    <property type="project" value="UniProtKB-KW"/>
</dbReference>
<evidence type="ECO:0000256" key="3">
    <source>
        <dbReference type="ARBA" id="ARBA00023125"/>
    </source>
</evidence>
<dbReference type="InterPro" id="IPR003340">
    <property type="entry name" value="B3_DNA-bd"/>
</dbReference>
<name>A0AAV0NDG2_9ROSI</name>
<evidence type="ECO:0000313" key="9">
    <source>
        <dbReference type="Proteomes" id="UP001154282"/>
    </source>
</evidence>
<dbReference type="Gene3D" id="2.40.330.10">
    <property type="entry name" value="DNA-binding pseudobarrel domain"/>
    <property type="match status" value="2"/>
</dbReference>
<evidence type="ECO:0000259" key="7">
    <source>
        <dbReference type="PROSITE" id="PS50863"/>
    </source>
</evidence>
<keyword evidence="6" id="KW-0175">Coiled coil</keyword>
<dbReference type="Pfam" id="PF02362">
    <property type="entry name" value="B3"/>
    <property type="match status" value="2"/>
</dbReference>
<dbReference type="CDD" id="cd10017">
    <property type="entry name" value="B3_DNA"/>
    <property type="match status" value="2"/>
</dbReference>
<dbReference type="PANTHER" id="PTHR31391">
    <property type="entry name" value="B3 DOMAIN-CONTAINING PROTEIN OS11G0197600-RELATED"/>
    <property type="match status" value="1"/>
</dbReference>
<accession>A0AAV0NDG2</accession>
<dbReference type="SMART" id="SM01019">
    <property type="entry name" value="B3"/>
    <property type="match status" value="2"/>
</dbReference>
<feature type="coiled-coil region" evidence="6">
    <location>
        <begin position="718"/>
        <end position="759"/>
    </location>
</feature>
<dbReference type="Proteomes" id="UP001154282">
    <property type="component" value="Unassembled WGS sequence"/>
</dbReference>
<dbReference type="PANTHER" id="PTHR31391:SF101">
    <property type="entry name" value="B3 DOMAIN-CONTAINING PROTEIN OS01G0234100"/>
    <property type="match status" value="1"/>
</dbReference>
<keyword evidence="4" id="KW-0804">Transcription</keyword>
<dbReference type="AlphaFoldDB" id="A0AAV0NDG2"/>
<keyword evidence="9" id="KW-1185">Reference proteome</keyword>
<dbReference type="GO" id="GO:0005634">
    <property type="term" value="C:nucleus"/>
    <property type="evidence" value="ECO:0007669"/>
    <property type="project" value="UniProtKB-SubCell"/>
</dbReference>
<evidence type="ECO:0000256" key="4">
    <source>
        <dbReference type="ARBA" id="ARBA00023163"/>
    </source>
</evidence>
<dbReference type="InterPro" id="IPR044837">
    <property type="entry name" value="REM16-like"/>
</dbReference>
<evidence type="ECO:0000256" key="5">
    <source>
        <dbReference type="ARBA" id="ARBA00023242"/>
    </source>
</evidence>
<feature type="domain" description="TF-B3" evidence="7">
    <location>
        <begin position="478"/>
        <end position="536"/>
    </location>
</feature>
<evidence type="ECO:0000313" key="8">
    <source>
        <dbReference type="EMBL" id="CAI0456583.1"/>
    </source>
</evidence>
<organism evidence="8 9">
    <name type="scientific">Linum tenue</name>
    <dbReference type="NCBI Taxonomy" id="586396"/>
    <lineage>
        <taxon>Eukaryota</taxon>
        <taxon>Viridiplantae</taxon>
        <taxon>Streptophyta</taxon>
        <taxon>Embryophyta</taxon>
        <taxon>Tracheophyta</taxon>
        <taxon>Spermatophyta</taxon>
        <taxon>Magnoliopsida</taxon>
        <taxon>eudicotyledons</taxon>
        <taxon>Gunneridae</taxon>
        <taxon>Pentapetalae</taxon>
        <taxon>rosids</taxon>
        <taxon>fabids</taxon>
        <taxon>Malpighiales</taxon>
        <taxon>Linaceae</taxon>
        <taxon>Linum</taxon>
    </lineage>
</organism>
<gene>
    <name evidence="8" type="ORF">LITE_LOCUS32819</name>
</gene>
<keyword evidence="3" id="KW-0238">DNA-binding</keyword>
<protein>
    <recommendedName>
        <fullName evidence="7">TF-B3 domain-containing protein</fullName>
    </recommendedName>
</protein>
<dbReference type="InterPro" id="IPR015300">
    <property type="entry name" value="DNA-bd_pseudobarrel_sf"/>
</dbReference>
<evidence type="ECO:0000256" key="1">
    <source>
        <dbReference type="ARBA" id="ARBA00004123"/>
    </source>
</evidence>
<evidence type="ECO:0000256" key="2">
    <source>
        <dbReference type="ARBA" id="ARBA00023015"/>
    </source>
</evidence>
<dbReference type="EMBL" id="CAMGYJ010000008">
    <property type="protein sequence ID" value="CAI0456583.1"/>
    <property type="molecule type" value="Genomic_DNA"/>
</dbReference>
<reference evidence="8" key="1">
    <citation type="submission" date="2022-08" db="EMBL/GenBank/DDBJ databases">
        <authorList>
            <person name="Gutierrez-Valencia J."/>
        </authorList>
    </citation>
    <scope>NUCLEOTIDE SEQUENCE</scope>
</reference>
<sequence>MTILQVKEEQAEPIFQRPSRSKGGFVPIKSTVSSYEPKNDVMRKAQEIVSNLPANSPSLIKVMHPSHVTRGASVRLLAEFCHKHLPEEDSMIELEDENGEVHATKYLAYKNTFSAGWAAFAGKHDLVEGDVLVFQLLKPTKFKVYIVRTSRSERVDGALDMEKKPVHAKNLSTSGKATFKTVHNSDLSFDDNYVPDESENGSDEDFGFDIPDGIRMSSESTIDFRQVKSFADFDIIVNGLVINSELSKQLQHKYYELCSSQKLFLHEQILNGLNCKLIAGVISQTINIADAIRASELGAPQKEEFVTWESTLSAFEKLGMNVEFILTRLRQLMGLCGNVNRLKRLKTERAEVGEEVKALEVQLEKWVRRTKRIDEEIERLEVDDVQEADIVAIKSPVKSVKNQKDIFSSMGKRASMENLYASGEVDNAAMRKAHEFASSLPGNFPTLMKLMHPSHIGFSLHLVAGFCYKHLPDKDKVIDLEDDNGKVYPAQFLASKHCLSGGWRAFSIHHKLAQGDVVVFQLLEPTKFKVYVVRASASEQASRRSKRKVETSAKEAEKTSITNCKIIVHKDEPKNGSKEDFGFDISDGIIMSSDQPAVDFQQVKNFDDFDIVVNGLIINCELSKQLQYKYYELCSSQKSFLHQHIPNGLNCKLIAGIIAETTNIADAVRTAKFGTRQKEEFATWENTLSGFEKLGMNVEFILTRLRQLIGLSDHANRCKKLKTERVEVGEEVKALKAKLEKSVGRMKRIDEEIERLENEEDVEVRFTKLAEASWSM</sequence>
<proteinExistence type="predicted"/>
<dbReference type="SUPFAM" id="SSF101936">
    <property type="entry name" value="DNA-binding pseudobarrel domain"/>
    <property type="match status" value="2"/>
</dbReference>
<keyword evidence="5" id="KW-0539">Nucleus</keyword>
<feature type="coiled-coil region" evidence="6">
    <location>
        <begin position="342"/>
        <end position="383"/>
    </location>
</feature>